<evidence type="ECO:0000313" key="2">
    <source>
        <dbReference type="EMBL" id="RVW19509.1"/>
    </source>
</evidence>
<reference evidence="2 3" key="1">
    <citation type="journal article" date="2018" name="PLoS Genet.">
        <title>Population sequencing reveals clonal diversity and ancestral inbreeding in the grapevine cultivar Chardonnay.</title>
        <authorList>
            <person name="Roach M.J."/>
            <person name="Johnson D.L."/>
            <person name="Bohlmann J."/>
            <person name="van Vuuren H.J."/>
            <person name="Jones S.J."/>
            <person name="Pretorius I.S."/>
            <person name="Schmidt S.A."/>
            <person name="Borneman A.R."/>
        </authorList>
    </citation>
    <scope>NUCLEOTIDE SEQUENCE [LARGE SCALE GENOMIC DNA]</scope>
    <source>
        <strain evidence="3">cv. Chardonnay</strain>
        <tissue evidence="2">Leaf</tissue>
    </source>
</reference>
<organism evidence="2 3">
    <name type="scientific">Vitis vinifera</name>
    <name type="common">Grape</name>
    <dbReference type="NCBI Taxonomy" id="29760"/>
    <lineage>
        <taxon>Eukaryota</taxon>
        <taxon>Viridiplantae</taxon>
        <taxon>Streptophyta</taxon>
        <taxon>Embryophyta</taxon>
        <taxon>Tracheophyta</taxon>
        <taxon>Spermatophyta</taxon>
        <taxon>Magnoliopsida</taxon>
        <taxon>eudicotyledons</taxon>
        <taxon>Gunneridae</taxon>
        <taxon>Pentapetalae</taxon>
        <taxon>rosids</taxon>
        <taxon>Vitales</taxon>
        <taxon>Vitaceae</taxon>
        <taxon>Viteae</taxon>
        <taxon>Vitis</taxon>
    </lineage>
</organism>
<evidence type="ECO:0000256" key="1">
    <source>
        <dbReference type="SAM" id="SignalP"/>
    </source>
</evidence>
<proteinExistence type="predicted"/>
<gene>
    <name evidence="2" type="ORF">CK203_114421</name>
</gene>
<accession>A0A438C8L0</accession>
<dbReference type="AlphaFoldDB" id="A0A438C8L0"/>
<evidence type="ECO:0000313" key="3">
    <source>
        <dbReference type="Proteomes" id="UP000288805"/>
    </source>
</evidence>
<protein>
    <submittedName>
        <fullName evidence="2">Uncharacterized protein</fullName>
    </submittedName>
</protein>
<name>A0A438C8L0_VITVI</name>
<comment type="caution">
    <text evidence="2">The sequence shown here is derived from an EMBL/GenBank/DDBJ whole genome shotgun (WGS) entry which is preliminary data.</text>
</comment>
<feature type="signal peptide" evidence="1">
    <location>
        <begin position="1"/>
        <end position="16"/>
    </location>
</feature>
<dbReference type="EMBL" id="QGNW01002468">
    <property type="protein sequence ID" value="RVW19509.1"/>
    <property type="molecule type" value="Genomic_DNA"/>
</dbReference>
<keyword evidence="1" id="KW-0732">Signal</keyword>
<sequence length="75" mass="8492">MVFLSWLLMWFEAISSLRINLDKSEILLVGRVDNVEDLALELSSKIGVLPSYYLGLPLGAAHNPMAVWDVVEERF</sequence>
<feature type="chain" id="PRO_5019093718" evidence="1">
    <location>
        <begin position="17"/>
        <end position="75"/>
    </location>
</feature>
<dbReference type="Proteomes" id="UP000288805">
    <property type="component" value="Unassembled WGS sequence"/>
</dbReference>